<evidence type="ECO:0000313" key="12">
    <source>
        <dbReference type="WBParaSite" id="PEQ_0000320001-mRNA-1"/>
    </source>
</evidence>
<reference evidence="12" key="1">
    <citation type="submission" date="2022-11" db="UniProtKB">
        <authorList>
            <consortium name="WormBaseParasite"/>
        </authorList>
    </citation>
    <scope>IDENTIFICATION</scope>
</reference>
<evidence type="ECO:0000256" key="5">
    <source>
        <dbReference type="ARBA" id="ARBA00022787"/>
    </source>
</evidence>
<dbReference type="AlphaFoldDB" id="A0A914RMT9"/>
<evidence type="ECO:0000256" key="4">
    <source>
        <dbReference type="ARBA" id="ARBA00022692"/>
    </source>
</evidence>
<evidence type="ECO:0000256" key="6">
    <source>
        <dbReference type="ARBA" id="ARBA00022927"/>
    </source>
</evidence>
<keyword evidence="4 10" id="KW-0812">Transmembrane</keyword>
<keyword evidence="8" id="KW-0496">Mitochondrion</keyword>
<comment type="subcellular location">
    <subcellularLocation>
        <location evidence="1">Mitochondrion outer membrane</location>
        <topology evidence="1">Single-pass membrane protein</topology>
    </subcellularLocation>
</comment>
<dbReference type="WBParaSite" id="PEQ_0000320001-mRNA-1">
    <property type="protein sequence ID" value="PEQ_0000320001-mRNA-1"/>
    <property type="gene ID" value="PEQ_0000320001"/>
</dbReference>
<evidence type="ECO:0000313" key="11">
    <source>
        <dbReference type="Proteomes" id="UP000887564"/>
    </source>
</evidence>
<dbReference type="GO" id="GO:0030150">
    <property type="term" value="P:protein import into mitochondrial matrix"/>
    <property type="evidence" value="ECO:0007669"/>
    <property type="project" value="InterPro"/>
</dbReference>
<organism evidence="11 12">
    <name type="scientific">Parascaris equorum</name>
    <name type="common">Equine roundworm</name>
    <dbReference type="NCBI Taxonomy" id="6256"/>
    <lineage>
        <taxon>Eukaryota</taxon>
        <taxon>Metazoa</taxon>
        <taxon>Ecdysozoa</taxon>
        <taxon>Nematoda</taxon>
        <taxon>Chromadorea</taxon>
        <taxon>Rhabditida</taxon>
        <taxon>Spirurina</taxon>
        <taxon>Ascaridomorpha</taxon>
        <taxon>Ascaridoidea</taxon>
        <taxon>Ascarididae</taxon>
        <taxon>Parascaris</taxon>
    </lineage>
</organism>
<keyword evidence="7 10" id="KW-1133">Transmembrane helix</keyword>
<evidence type="ECO:0000256" key="3">
    <source>
        <dbReference type="ARBA" id="ARBA00022448"/>
    </source>
</evidence>
<proteinExistence type="inferred from homology"/>
<keyword evidence="5" id="KW-1000">Mitochondrion outer membrane</keyword>
<name>A0A914RMT9_PAREQ</name>
<comment type="similarity">
    <text evidence="2">Belongs to the Tom7 family.</text>
</comment>
<evidence type="ECO:0000256" key="8">
    <source>
        <dbReference type="ARBA" id="ARBA00023128"/>
    </source>
</evidence>
<evidence type="ECO:0000256" key="2">
    <source>
        <dbReference type="ARBA" id="ARBA00010917"/>
    </source>
</evidence>
<protein>
    <submittedName>
        <fullName evidence="12">Mitochondrial import receptor subunit TOM7 homolog</fullName>
    </submittedName>
</protein>
<evidence type="ECO:0000256" key="1">
    <source>
        <dbReference type="ARBA" id="ARBA00004572"/>
    </source>
</evidence>
<feature type="transmembrane region" description="Helical" evidence="10">
    <location>
        <begin position="20"/>
        <end position="38"/>
    </location>
</feature>
<keyword evidence="3" id="KW-0813">Transport</keyword>
<evidence type="ECO:0000256" key="10">
    <source>
        <dbReference type="SAM" id="Phobius"/>
    </source>
</evidence>
<accession>A0A914RMT9</accession>
<evidence type="ECO:0000256" key="9">
    <source>
        <dbReference type="ARBA" id="ARBA00023136"/>
    </source>
</evidence>
<keyword evidence="9 10" id="KW-0472">Membrane</keyword>
<dbReference type="Pfam" id="PF08038">
    <property type="entry name" value="Tom7"/>
    <property type="match status" value="1"/>
</dbReference>
<dbReference type="Proteomes" id="UP000887564">
    <property type="component" value="Unplaced"/>
</dbReference>
<keyword evidence="11" id="KW-1185">Reference proteome</keyword>
<dbReference type="GO" id="GO:0005742">
    <property type="term" value="C:mitochondrial outer membrane translocase complex"/>
    <property type="evidence" value="ECO:0007669"/>
    <property type="project" value="InterPro"/>
</dbReference>
<dbReference type="InterPro" id="IPR012621">
    <property type="entry name" value="Tom7"/>
</dbReference>
<evidence type="ECO:0000256" key="7">
    <source>
        <dbReference type="ARBA" id="ARBA00022989"/>
    </source>
</evidence>
<keyword evidence="6" id="KW-0653">Protein transport</keyword>
<sequence length="41" mass="4767">MKLSAAQQQFISRAVDCFRLGVQWGFVPFILYLGVFFVRNL</sequence>